<sequence length="435" mass="49530">MVKKSKNASKRRKISSGLDEAIDEDAALDPELEDFYQDEVDRFHADLDASHEDHSSDEELADEEEVLGIDDVSSDDVSDDASESDGIPSSQAWGKKQSTFYGAERLDGLEGVDRDAVEDAEEEEALKIQQRLVEEMDEDQLDFFQLEAAESVDQSMTQQAEKVVVDVSQLSSKAQWKLLKQDSPEIQDLINDFKSKAREVKEQIHPLVKLVADGRIHGKAAIFIETKFNLYSSYLINVSFYLAMKAKMQNMKRHPVVKRMLQYRTLINKLATVEERFENEIEATLEDPGHTDDSDENDESSVEGDPLSPLKLRPTLDKDSTNVESQKHSRVTLSERLAMMESASRDPPDDSFDQKPDDEEDVERRAIDYAMSKNKGAQAKKRKVDRNPRVKHREKYRKAKIRRKGQVRSYKPEMNKYSGEASGIRAGVVRGVRIR</sequence>
<evidence type="ECO:0000313" key="8">
    <source>
        <dbReference type="Proteomes" id="UP001642483"/>
    </source>
</evidence>
<dbReference type="Pfam" id="PF04000">
    <property type="entry name" value="Sas10_Utp3"/>
    <property type="match status" value="1"/>
</dbReference>
<feature type="compositionally biased region" description="Acidic residues" evidence="5">
    <location>
        <begin position="293"/>
        <end position="302"/>
    </location>
</feature>
<comment type="subcellular location">
    <subcellularLocation>
        <location evidence="1">Nucleus</location>
    </subcellularLocation>
</comment>
<keyword evidence="4" id="KW-0539">Nucleus</keyword>
<name>A0ABP0GI06_CLALP</name>
<protein>
    <recommendedName>
        <fullName evidence="6">Sas10 C-terminal domain-containing protein</fullName>
    </recommendedName>
</protein>
<accession>A0ABP0GI06</accession>
<dbReference type="PANTHER" id="PTHR13237:SF8">
    <property type="entry name" value="SOMETHING ABOUT SILENCING PROTEIN 10"/>
    <property type="match status" value="1"/>
</dbReference>
<evidence type="ECO:0000256" key="4">
    <source>
        <dbReference type="ARBA" id="ARBA00023242"/>
    </source>
</evidence>
<dbReference type="InterPro" id="IPR007146">
    <property type="entry name" value="Sas10/Utp3/C1D"/>
</dbReference>
<feature type="compositionally biased region" description="Basic and acidic residues" evidence="5">
    <location>
        <begin position="343"/>
        <end position="355"/>
    </location>
</feature>
<dbReference type="Proteomes" id="UP001642483">
    <property type="component" value="Unassembled WGS sequence"/>
</dbReference>
<feature type="compositionally biased region" description="Acidic residues" evidence="5">
    <location>
        <begin position="20"/>
        <end position="38"/>
    </location>
</feature>
<comment type="caution">
    <text evidence="7">The sequence shown here is derived from an EMBL/GenBank/DDBJ whole genome shotgun (WGS) entry which is preliminary data.</text>
</comment>
<dbReference type="Pfam" id="PF09368">
    <property type="entry name" value="Sas10"/>
    <property type="match status" value="1"/>
</dbReference>
<feature type="domain" description="Sas10 C-terminal" evidence="6">
    <location>
        <begin position="363"/>
        <end position="434"/>
    </location>
</feature>
<keyword evidence="3" id="KW-0597">Phosphoprotein</keyword>
<evidence type="ECO:0000256" key="3">
    <source>
        <dbReference type="ARBA" id="ARBA00022553"/>
    </source>
</evidence>
<feature type="compositionally biased region" description="Basic residues" evidence="5">
    <location>
        <begin position="1"/>
        <end position="14"/>
    </location>
</feature>
<comment type="similarity">
    <text evidence="2">Belongs to the SAS10 family.</text>
</comment>
<keyword evidence="8" id="KW-1185">Reference proteome</keyword>
<evidence type="ECO:0000313" key="7">
    <source>
        <dbReference type="EMBL" id="CAK8690284.1"/>
    </source>
</evidence>
<proteinExistence type="inferred from homology"/>
<dbReference type="EMBL" id="CAWYQH010000114">
    <property type="protein sequence ID" value="CAK8690284.1"/>
    <property type="molecule type" value="Genomic_DNA"/>
</dbReference>
<feature type="compositionally biased region" description="Basic and acidic residues" evidence="5">
    <location>
        <begin position="39"/>
        <end position="54"/>
    </location>
</feature>
<evidence type="ECO:0000256" key="5">
    <source>
        <dbReference type="SAM" id="MobiDB-lite"/>
    </source>
</evidence>
<evidence type="ECO:0000256" key="1">
    <source>
        <dbReference type="ARBA" id="ARBA00004123"/>
    </source>
</evidence>
<gene>
    <name evidence="7" type="ORF">CVLEPA_LOCUS22914</name>
</gene>
<feature type="region of interest" description="Disordered" evidence="5">
    <location>
        <begin position="1"/>
        <end position="94"/>
    </location>
</feature>
<reference evidence="7 8" key="1">
    <citation type="submission" date="2024-02" db="EMBL/GenBank/DDBJ databases">
        <authorList>
            <person name="Daric V."/>
            <person name="Darras S."/>
        </authorList>
    </citation>
    <scope>NUCLEOTIDE SEQUENCE [LARGE SCALE GENOMIC DNA]</scope>
</reference>
<organism evidence="7 8">
    <name type="scientific">Clavelina lepadiformis</name>
    <name type="common">Light-bulb sea squirt</name>
    <name type="synonym">Ascidia lepadiformis</name>
    <dbReference type="NCBI Taxonomy" id="159417"/>
    <lineage>
        <taxon>Eukaryota</taxon>
        <taxon>Metazoa</taxon>
        <taxon>Chordata</taxon>
        <taxon>Tunicata</taxon>
        <taxon>Ascidiacea</taxon>
        <taxon>Aplousobranchia</taxon>
        <taxon>Clavelinidae</taxon>
        <taxon>Clavelina</taxon>
    </lineage>
</organism>
<evidence type="ECO:0000256" key="2">
    <source>
        <dbReference type="ARBA" id="ARBA00010979"/>
    </source>
</evidence>
<feature type="compositionally biased region" description="Basic and acidic residues" evidence="5">
    <location>
        <begin position="314"/>
        <end position="327"/>
    </location>
</feature>
<dbReference type="InterPro" id="IPR018972">
    <property type="entry name" value="Sas10_C_dom"/>
</dbReference>
<feature type="region of interest" description="Disordered" evidence="5">
    <location>
        <begin position="282"/>
        <end position="414"/>
    </location>
</feature>
<dbReference type="PANTHER" id="PTHR13237">
    <property type="entry name" value="SOMETHING ABOUT SILENCING PROTEIN 10-RELATED"/>
    <property type="match status" value="1"/>
</dbReference>
<feature type="compositionally biased region" description="Acidic residues" evidence="5">
    <location>
        <begin position="55"/>
        <end position="83"/>
    </location>
</feature>
<feature type="compositionally biased region" description="Basic residues" evidence="5">
    <location>
        <begin position="378"/>
        <end position="406"/>
    </location>
</feature>
<evidence type="ECO:0000259" key="6">
    <source>
        <dbReference type="Pfam" id="PF09368"/>
    </source>
</evidence>